<dbReference type="GO" id="GO:0015074">
    <property type="term" value="P:DNA integration"/>
    <property type="evidence" value="ECO:0007669"/>
    <property type="project" value="InterPro"/>
</dbReference>
<gene>
    <name evidence="2" type="ORF">GGR21_000041</name>
</gene>
<dbReference type="GO" id="GO:0003677">
    <property type="term" value="F:DNA binding"/>
    <property type="evidence" value="ECO:0007669"/>
    <property type="project" value="InterPro"/>
</dbReference>
<dbReference type="AlphaFoldDB" id="A0A840CG52"/>
<dbReference type="InterPro" id="IPR011010">
    <property type="entry name" value="DNA_brk_join_enz"/>
</dbReference>
<name>A0A840CG52_9BACT</name>
<reference evidence="2 3" key="1">
    <citation type="submission" date="2020-08" db="EMBL/GenBank/DDBJ databases">
        <title>Genomic Encyclopedia of Type Strains, Phase IV (KMG-IV): sequencing the most valuable type-strain genomes for metagenomic binning, comparative biology and taxonomic classification.</title>
        <authorList>
            <person name="Goeker M."/>
        </authorList>
    </citation>
    <scope>NUCLEOTIDE SEQUENCE [LARGE SCALE GENOMIC DNA]</scope>
    <source>
        <strain evidence="2 3">DSM 104969</strain>
    </source>
</reference>
<dbReference type="Gene3D" id="1.10.443.10">
    <property type="entry name" value="Intergrase catalytic core"/>
    <property type="match status" value="1"/>
</dbReference>
<dbReference type="SUPFAM" id="SSF56349">
    <property type="entry name" value="DNA breaking-rejoining enzymes"/>
    <property type="match status" value="1"/>
</dbReference>
<dbReference type="InterPro" id="IPR013762">
    <property type="entry name" value="Integrase-like_cat_sf"/>
</dbReference>
<evidence type="ECO:0000313" key="3">
    <source>
        <dbReference type="Proteomes" id="UP000555103"/>
    </source>
</evidence>
<sequence length="40" mass="4473">MKELLGHSDIRVTQIYAKASKANKDKAIDSLDDLEDLLVD</sequence>
<evidence type="ECO:0000313" key="2">
    <source>
        <dbReference type="EMBL" id="MBB4034156.1"/>
    </source>
</evidence>
<accession>A0A840CG52</accession>
<comment type="caution">
    <text evidence="2">The sequence shown here is derived from an EMBL/GenBank/DDBJ whole genome shotgun (WGS) entry which is preliminary data.</text>
</comment>
<keyword evidence="1" id="KW-0233">DNA recombination</keyword>
<organism evidence="2 3">
    <name type="scientific">Dysgonomonas hofstadii</name>
    <dbReference type="NCBI Taxonomy" id="637886"/>
    <lineage>
        <taxon>Bacteria</taxon>
        <taxon>Pseudomonadati</taxon>
        <taxon>Bacteroidota</taxon>
        <taxon>Bacteroidia</taxon>
        <taxon>Bacteroidales</taxon>
        <taxon>Dysgonomonadaceae</taxon>
        <taxon>Dysgonomonas</taxon>
    </lineage>
</organism>
<evidence type="ECO:0000256" key="1">
    <source>
        <dbReference type="ARBA" id="ARBA00023172"/>
    </source>
</evidence>
<dbReference type="GO" id="GO:0006310">
    <property type="term" value="P:DNA recombination"/>
    <property type="evidence" value="ECO:0007669"/>
    <property type="project" value="UniProtKB-KW"/>
</dbReference>
<dbReference type="EMBL" id="JACIEP010000001">
    <property type="protein sequence ID" value="MBB4034156.1"/>
    <property type="molecule type" value="Genomic_DNA"/>
</dbReference>
<protein>
    <submittedName>
        <fullName evidence="2">Site-specific recombinase XerD</fullName>
    </submittedName>
</protein>
<proteinExistence type="predicted"/>
<dbReference type="Proteomes" id="UP000555103">
    <property type="component" value="Unassembled WGS sequence"/>
</dbReference>
<keyword evidence="3" id="KW-1185">Reference proteome</keyword>